<proteinExistence type="predicted"/>
<organism evidence="1 2">
    <name type="scientific">Pocillopora meandrina</name>
    <dbReference type="NCBI Taxonomy" id="46732"/>
    <lineage>
        <taxon>Eukaryota</taxon>
        <taxon>Metazoa</taxon>
        <taxon>Cnidaria</taxon>
        <taxon>Anthozoa</taxon>
        <taxon>Hexacorallia</taxon>
        <taxon>Scleractinia</taxon>
        <taxon>Astrocoeniina</taxon>
        <taxon>Pocilloporidae</taxon>
        <taxon>Pocillopora</taxon>
    </lineage>
</organism>
<dbReference type="EMBL" id="CALNXJ010000008">
    <property type="protein sequence ID" value="CAH3045750.1"/>
    <property type="molecule type" value="Genomic_DNA"/>
</dbReference>
<dbReference type="AlphaFoldDB" id="A0AAU9W2E4"/>
<sequence>TVQRHRANTTHKDRPSDHYRINVFYPFIDHVVGELERRFSIQHEGLITAQNLFPLYLPKLTDRDIERIKNYFSKHLDFSEKSNFDAELASCERSFSTLRRLKLRT</sequence>
<accession>A0AAU9W2E4</accession>
<feature type="non-terminal residue" evidence="1">
    <location>
        <position position="1"/>
    </location>
</feature>
<evidence type="ECO:0000313" key="2">
    <source>
        <dbReference type="Proteomes" id="UP001159428"/>
    </source>
</evidence>
<gene>
    <name evidence="1" type="ORF">PMEA_00033761</name>
</gene>
<reference evidence="1 2" key="1">
    <citation type="submission" date="2022-05" db="EMBL/GenBank/DDBJ databases">
        <authorList>
            <consortium name="Genoscope - CEA"/>
            <person name="William W."/>
        </authorList>
    </citation>
    <scope>NUCLEOTIDE SEQUENCE [LARGE SCALE GENOMIC DNA]</scope>
</reference>
<keyword evidence="2" id="KW-1185">Reference proteome</keyword>
<comment type="caution">
    <text evidence="1">The sequence shown here is derived from an EMBL/GenBank/DDBJ whole genome shotgun (WGS) entry which is preliminary data.</text>
</comment>
<evidence type="ECO:0000313" key="1">
    <source>
        <dbReference type="EMBL" id="CAH3045750.1"/>
    </source>
</evidence>
<dbReference type="Proteomes" id="UP001159428">
    <property type="component" value="Unassembled WGS sequence"/>
</dbReference>
<name>A0AAU9W2E4_9CNID</name>
<protein>
    <submittedName>
        <fullName evidence="1">Uncharacterized protein</fullName>
    </submittedName>
</protein>